<keyword evidence="3 5" id="KW-0067">ATP-binding</keyword>
<evidence type="ECO:0000256" key="1">
    <source>
        <dbReference type="ARBA" id="ARBA00022448"/>
    </source>
</evidence>
<dbReference type="CDD" id="cd03230">
    <property type="entry name" value="ABC_DR_subfamily_A"/>
    <property type="match status" value="1"/>
</dbReference>
<keyword evidence="6" id="KW-1185">Reference proteome</keyword>
<dbReference type="InterPro" id="IPR003593">
    <property type="entry name" value="AAA+_ATPase"/>
</dbReference>
<dbReference type="PANTHER" id="PTHR42939:SF1">
    <property type="entry name" value="ABC TRANSPORTER ATP-BINDING PROTEIN ALBC-RELATED"/>
    <property type="match status" value="1"/>
</dbReference>
<proteinExistence type="predicted"/>
<dbReference type="Gene3D" id="3.40.50.300">
    <property type="entry name" value="P-loop containing nucleotide triphosphate hydrolases"/>
    <property type="match status" value="1"/>
</dbReference>
<dbReference type="SUPFAM" id="SSF52540">
    <property type="entry name" value="P-loop containing nucleoside triphosphate hydrolases"/>
    <property type="match status" value="1"/>
</dbReference>
<sequence>MQGLLINNLNKNIKGKDILKNINLSLESGKIYALVGSNGAGKTTVFKCIMGLTAYIGNIDLKAVSKDNYLRNIGTLVDFSENQEKFTIKEIFEEHFIYMNMDIKDLDNYINYLLEKVGLSIGLDAEISSLSLGMKQKLNIALAISHKPKVLLLDEPFNGLDRSGVKILKNIIIDFKNDDNLVLVSSHSFKELDDFVDEVIIIEQGRLVDKQDIDNFKNLGIKDIDDYYEKVVSSEC</sequence>
<feature type="domain" description="ABC transporter" evidence="4">
    <location>
        <begin position="4"/>
        <end position="229"/>
    </location>
</feature>
<dbReference type="Pfam" id="PF00005">
    <property type="entry name" value="ABC_tran"/>
    <property type="match status" value="1"/>
</dbReference>
<dbReference type="PROSITE" id="PS50893">
    <property type="entry name" value="ABC_TRANSPORTER_2"/>
    <property type="match status" value="1"/>
</dbReference>
<dbReference type="InterPro" id="IPR017871">
    <property type="entry name" value="ABC_transporter-like_CS"/>
</dbReference>
<evidence type="ECO:0000256" key="3">
    <source>
        <dbReference type="ARBA" id="ARBA00022840"/>
    </source>
</evidence>
<accession>A0ABS3GCF2</accession>
<evidence type="ECO:0000256" key="2">
    <source>
        <dbReference type="ARBA" id="ARBA00022741"/>
    </source>
</evidence>
<dbReference type="GO" id="GO:0005524">
    <property type="term" value="F:ATP binding"/>
    <property type="evidence" value="ECO:0007669"/>
    <property type="project" value="UniProtKB-KW"/>
</dbReference>
<dbReference type="PANTHER" id="PTHR42939">
    <property type="entry name" value="ABC TRANSPORTER ATP-BINDING PROTEIN ALBC-RELATED"/>
    <property type="match status" value="1"/>
</dbReference>
<dbReference type="RefSeq" id="WP_207047692.1">
    <property type="nucleotide sequence ID" value="NZ_JAFINR010000002.1"/>
</dbReference>
<dbReference type="PROSITE" id="PS00211">
    <property type="entry name" value="ABC_TRANSPORTER_1"/>
    <property type="match status" value="1"/>
</dbReference>
<keyword evidence="2" id="KW-0547">Nucleotide-binding</keyword>
<comment type="caution">
    <text evidence="5">The sequence shown here is derived from an EMBL/GenBank/DDBJ whole genome shotgun (WGS) entry which is preliminary data.</text>
</comment>
<dbReference type="SMART" id="SM00382">
    <property type="entry name" value="AAA"/>
    <property type="match status" value="1"/>
</dbReference>
<protein>
    <submittedName>
        <fullName evidence="5">ABC transporter ATP-binding protein</fullName>
    </submittedName>
</protein>
<keyword evidence="1" id="KW-0813">Transport</keyword>
<organism evidence="5 6">
    <name type="scientific">Streptococcus vaginalis</name>
    <dbReference type="NCBI Taxonomy" id="2748301"/>
    <lineage>
        <taxon>Bacteria</taxon>
        <taxon>Bacillati</taxon>
        <taxon>Bacillota</taxon>
        <taxon>Bacilli</taxon>
        <taxon>Lactobacillales</taxon>
        <taxon>Streptococcaceae</taxon>
        <taxon>Streptococcus</taxon>
    </lineage>
</organism>
<dbReference type="InterPro" id="IPR027417">
    <property type="entry name" value="P-loop_NTPase"/>
</dbReference>
<dbReference type="EMBL" id="JAFINR010000002">
    <property type="protein sequence ID" value="MBO0363970.1"/>
    <property type="molecule type" value="Genomic_DNA"/>
</dbReference>
<gene>
    <name evidence="5" type="ORF">JR342_02295</name>
</gene>
<reference evidence="6" key="2">
    <citation type="submission" date="2023-07" db="EMBL/GenBank/DDBJ databases">
        <title>Streptococcus vaginalis sp. nov., a novel bacterial species isolated from vaginal swabs of a pregnant woman with diabetes.</title>
        <authorList>
            <person name="Chen Y.-S."/>
        </authorList>
    </citation>
    <scope>NUCLEOTIDE SEQUENCE [LARGE SCALE GENOMIC DNA]</scope>
    <source>
        <strain evidence="6">P1L01</strain>
    </source>
</reference>
<dbReference type="InterPro" id="IPR051782">
    <property type="entry name" value="ABC_Transporter_VariousFunc"/>
</dbReference>
<evidence type="ECO:0000313" key="6">
    <source>
        <dbReference type="Proteomes" id="UP000664801"/>
    </source>
</evidence>
<evidence type="ECO:0000313" key="5">
    <source>
        <dbReference type="EMBL" id="MBO0363970.1"/>
    </source>
</evidence>
<dbReference type="Proteomes" id="UP000664801">
    <property type="component" value="Unassembled WGS sequence"/>
</dbReference>
<name>A0ABS3GCF2_9STRE</name>
<evidence type="ECO:0000259" key="4">
    <source>
        <dbReference type="PROSITE" id="PS50893"/>
    </source>
</evidence>
<reference evidence="5 6" key="1">
    <citation type="submission" date="2021-02" db="EMBL/GenBank/DDBJ databases">
        <authorList>
            <person name="Lee Y.-S."/>
        </authorList>
    </citation>
    <scope>NUCLEOTIDE SEQUENCE [LARGE SCALE GENOMIC DNA]</scope>
    <source>
        <strain evidence="5 6">P1L01</strain>
    </source>
</reference>
<dbReference type="InterPro" id="IPR003439">
    <property type="entry name" value="ABC_transporter-like_ATP-bd"/>
</dbReference>